<evidence type="ECO:0000256" key="2">
    <source>
        <dbReference type="ARBA" id="ARBA00022481"/>
    </source>
</evidence>
<dbReference type="RefSeq" id="WP_377306677.1">
    <property type="nucleotide sequence ID" value="NZ_JBHSMK010000009.1"/>
</dbReference>
<proteinExistence type="inferred from homology"/>
<dbReference type="SUPFAM" id="SSF54523">
    <property type="entry name" value="Pili subunits"/>
    <property type="match status" value="1"/>
</dbReference>
<evidence type="ECO:0000256" key="4">
    <source>
        <dbReference type="SAM" id="Phobius"/>
    </source>
</evidence>
<dbReference type="InterPro" id="IPR045584">
    <property type="entry name" value="Pilin-like"/>
</dbReference>
<keyword evidence="4" id="KW-0472">Membrane</keyword>
<dbReference type="EMBL" id="JBHSMK010000009">
    <property type="protein sequence ID" value="MFC5438077.1"/>
    <property type="molecule type" value="Genomic_DNA"/>
</dbReference>
<dbReference type="InterPro" id="IPR012902">
    <property type="entry name" value="N_methyl_site"/>
</dbReference>
<evidence type="ECO:0000256" key="1">
    <source>
        <dbReference type="ARBA" id="ARBA00005233"/>
    </source>
</evidence>
<keyword evidence="6" id="KW-1185">Reference proteome</keyword>
<evidence type="ECO:0000313" key="6">
    <source>
        <dbReference type="Proteomes" id="UP001596013"/>
    </source>
</evidence>
<dbReference type="Pfam" id="PF07963">
    <property type="entry name" value="N_methyl"/>
    <property type="match status" value="1"/>
</dbReference>
<dbReference type="Proteomes" id="UP001596013">
    <property type="component" value="Unassembled WGS sequence"/>
</dbReference>
<organism evidence="5 6">
    <name type="scientific">Rhodanobacter umsongensis</name>
    <dbReference type="NCBI Taxonomy" id="633153"/>
    <lineage>
        <taxon>Bacteria</taxon>
        <taxon>Pseudomonadati</taxon>
        <taxon>Pseudomonadota</taxon>
        <taxon>Gammaproteobacteria</taxon>
        <taxon>Lysobacterales</taxon>
        <taxon>Rhodanobacteraceae</taxon>
        <taxon>Rhodanobacter</taxon>
    </lineage>
</organism>
<gene>
    <name evidence="5" type="ORF">ACFPME_16070</name>
</gene>
<dbReference type="InterPro" id="IPR001082">
    <property type="entry name" value="Pilin"/>
</dbReference>
<reference evidence="6" key="1">
    <citation type="journal article" date="2019" name="Int. J. Syst. Evol. Microbiol.">
        <title>The Global Catalogue of Microorganisms (GCM) 10K type strain sequencing project: providing services to taxonomists for standard genome sequencing and annotation.</title>
        <authorList>
            <consortium name="The Broad Institute Genomics Platform"/>
            <consortium name="The Broad Institute Genome Sequencing Center for Infectious Disease"/>
            <person name="Wu L."/>
            <person name="Ma J."/>
        </authorList>
    </citation>
    <scope>NUCLEOTIDE SEQUENCE [LARGE SCALE GENOMIC DNA]</scope>
    <source>
        <strain evidence="6">JCM 17130</strain>
    </source>
</reference>
<keyword evidence="4" id="KW-0812">Transmembrane</keyword>
<keyword evidence="2" id="KW-0488">Methylation</keyword>
<dbReference type="NCBIfam" id="TIGR02532">
    <property type="entry name" value="IV_pilin_GFxxxE"/>
    <property type="match status" value="1"/>
</dbReference>
<evidence type="ECO:0000313" key="5">
    <source>
        <dbReference type="EMBL" id="MFC5438077.1"/>
    </source>
</evidence>
<dbReference type="Gene3D" id="3.30.700.10">
    <property type="entry name" value="Glycoprotein, Type 4 Pilin"/>
    <property type="match status" value="1"/>
</dbReference>
<feature type="transmembrane region" description="Helical" evidence="4">
    <location>
        <begin position="12"/>
        <end position="33"/>
    </location>
</feature>
<sequence>MLRERISAGFTLIELMIVVAIIAVLAAIAIPAYQDYLVRTQVSEGMVLATGAKAAEWDFVSNTGRLPRSNESAGLAKNTSIVGEYVSSLDLAPAGKITVAFAGPKANNSIKASTLVLSAITHSGSITWSCNGGTVADKYLPTTCRK</sequence>
<keyword evidence="3" id="KW-0281">Fimbrium</keyword>
<accession>A0ABW0JPR8</accession>
<dbReference type="Pfam" id="PF00114">
    <property type="entry name" value="Pilin"/>
    <property type="match status" value="1"/>
</dbReference>
<comment type="caution">
    <text evidence="5">The sequence shown here is derived from an EMBL/GenBank/DDBJ whole genome shotgun (WGS) entry which is preliminary data.</text>
</comment>
<protein>
    <submittedName>
        <fullName evidence="5">Pilin</fullName>
    </submittedName>
</protein>
<keyword evidence="4" id="KW-1133">Transmembrane helix</keyword>
<dbReference type="PROSITE" id="PS00409">
    <property type="entry name" value="PROKAR_NTER_METHYL"/>
    <property type="match status" value="1"/>
</dbReference>
<evidence type="ECO:0000256" key="3">
    <source>
        <dbReference type="RuleBase" id="RU000389"/>
    </source>
</evidence>
<name>A0ABW0JPR8_9GAMM</name>
<comment type="similarity">
    <text evidence="1 3">Belongs to the N-Me-Phe pilin family.</text>
</comment>